<dbReference type="Proteomes" id="UP000275267">
    <property type="component" value="Unassembled WGS sequence"/>
</dbReference>
<keyword evidence="2" id="KW-1133">Transmembrane helix</keyword>
<dbReference type="CDD" id="cd02440">
    <property type="entry name" value="AdoMet_MTases"/>
    <property type="match status" value="1"/>
</dbReference>
<dbReference type="AlphaFoldDB" id="A0A3L6SJ29"/>
<dbReference type="EMBL" id="PQIB02000004">
    <property type="protein sequence ID" value="RLN22608.1"/>
    <property type="molecule type" value="Genomic_DNA"/>
</dbReference>
<keyword evidence="5" id="KW-1185">Reference proteome</keyword>
<dbReference type="PANTHER" id="PTHR44067">
    <property type="entry name" value="S-ADENOSYL-L-METHIONINE-DEPENDENT METHYLTRANSFERASE SUPERFAMILY PROTEIN-RELATED"/>
    <property type="match status" value="1"/>
</dbReference>
<feature type="compositionally biased region" description="Low complexity" evidence="1">
    <location>
        <begin position="450"/>
        <end position="482"/>
    </location>
</feature>
<feature type="region of interest" description="Disordered" evidence="1">
    <location>
        <begin position="432"/>
        <end position="548"/>
    </location>
</feature>
<reference evidence="5" key="1">
    <citation type="journal article" date="2019" name="Nat. Commun.">
        <title>The genome of broomcorn millet.</title>
        <authorList>
            <person name="Zou C."/>
            <person name="Miki D."/>
            <person name="Li D."/>
            <person name="Tang Q."/>
            <person name="Xiao L."/>
            <person name="Rajput S."/>
            <person name="Deng P."/>
            <person name="Jia W."/>
            <person name="Huang R."/>
            <person name="Zhang M."/>
            <person name="Sun Y."/>
            <person name="Hu J."/>
            <person name="Fu X."/>
            <person name="Schnable P.S."/>
            <person name="Li F."/>
            <person name="Zhang H."/>
            <person name="Feng B."/>
            <person name="Zhu X."/>
            <person name="Liu R."/>
            <person name="Schnable J.C."/>
            <person name="Zhu J.-K."/>
            <person name="Zhang H."/>
        </authorList>
    </citation>
    <scope>NUCLEOTIDE SEQUENCE [LARGE SCALE GENOMIC DNA]</scope>
</reference>
<feature type="compositionally biased region" description="Low complexity" evidence="1">
    <location>
        <begin position="1"/>
        <end position="17"/>
    </location>
</feature>
<dbReference type="PANTHER" id="PTHR44067:SF13">
    <property type="entry name" value="METHYLTRANSFERASE TYPE 11 DOMAIN-CONTAINING PROTEIN"/>
    <property type="match status" value="1"/>
</dbReference>
<dbReference type="OrthoDB" id="2013972at2759"/>
<dbReference type="GO" id="GO:0008757">
    <property type="term" value="F:S-adenosylmethionine-dependent methyltransferase activity"/>
    <property type="evidence" value="ECO:0007669"/>
    <property type="project" value="InterPro"/>
</dbReference>
<feature type="transmembrane region" description="Helical" evidence="2">
    <location>
        <begin position="37"/>
        <end position="58"/>
    </location>
</feature>
<evidence type="ECO:0000313" key="5">
    <source>
        <dbReference type="Proteomes" id="UP000275267"/>
    </source>
</evidence>
<dbReference type="InterPro" id="IPR029063">
    <property type="entry name" value="SAM-dependent_MTases_sf"/>
</dbReference>
<accession>A0A3L6SJ29</accession>
<dbReference type="STRING" id="4540.A0A3L6SJ29"/>
<dbReference type="InterPro" id="IPR013216">
    <property type="entry name" value="Methyltransf_11"/>
</dbReference>
<comment type="caution">
    <text evidence="4">The sequence shown here is derived from an EMBL/GenBank/DDBJ whole genome shotgun (WGS) entry which is preliminary data.</text>
</comment>
<dbReference type="InterPro" id="IPR053223">
    <property type="entry name" value="Prob_Methyltransferase"/>
</dbReference>
<organism evidence="4 5">
    <name type="scientific">Panicum miliaceum</name>
    <name type="common">Proso millet</name>
    <name type="synonym">Broomcorn millet</name>
    <dbReference type="NCBI Taxonomy" id="4540"/>
    <lineage>
        <taxon>Eukaryota</taxon>
        <taxon>Viridiplantae</taxon>
        <taxon>Streptophyta</taxon>
        <taxon>Embryophyta</taxon>
        <taxon>Tracheophyta</taxon>
        <taxon>Spermatophyta</taxon>
        <taxon>Magnoliopsida</taxon>
        <taxon>Liliopsida</taxon>
        <taxon>Poales</taxon>
        <taxon>Poaceae</taxon>
        <taxon>PACMAD clade</taxon>
        <taxon>Panicoideae</taxon>
        <taxon>Panicodae</taxon>
        <taxon>Paniceae</taxon>
        <taxon>Panicinae</taxon>
        <taxon>Panicum</taxon>
        <taxon>Panicum sect. Panicum</taxon>
    </lineage>
</organism>
<evidence type="ECO:0000256" key="1">
    <source>
        <dbReference type="SAM" id="MobiDB-lite"/>
    </source>
</evidence>
<evidence type="ECO:0000259" key="3">
    <source>
        <dbReference type="Pfam" id="PF08241"/>
    </source>
</evidence>
<name>A0A3L6SJ29_PANMI</name>
<sequence>MDALPASASSSGGATHAPPAPHHATAKKRHYSDRTNILLLFLLTNSVSILLSVSFSHITGVGSGGDSALDFALGVLSSSQSLAVDLHRRVEATDAIIKRLISNSGRMKRDEPPPKLTPEEELTLALGPHTLPFGYTPNLDSHKLYPAVGAACHRHRDELKKYMSYNVTGDCPSDEALAESLMLRGCEPLPRRRCRARGPAGFPDPTPFPESLWVIPPDKSVSWGPYSCKNYSCLVDRARRPGSHDCKACFDLAGKEQRRWVGNGGDLDYDIDTVLASKPRGTIRIGLDIGGGTGTFAARMAERGVTVVTTTLDLGAPFGAFVASRGLIPLHLGAVAGRLPFFDGTLDIVHSAHVLRRWIPGEVLDAELYDIYRVLRPGGIFWLDHFFCTGKELTEVYVPIIEKVGFRKLRWNTGRKLDKGPNADECCRRARAGSSRLRRQLQPAPGHATPRGTQQPAPARAAAVTGTRGAAAPERAALAARARSARSHGRAWHTGGPALRTGGPARLGCAQPSSRVRVKPSRPCTKQQAAGQAAAQQQLHVAQGGSKH</sequence>
<evidence type="ECO:0000313" key="4">
    <source>
        <dbReference type="EMBL" id="RLN22608.1"/>
    </source>
</evidence>
<evidence type="ECO:0000256" key="2">
    <source>
        <dbReference type="SAM" id="Phobius"/>
    </source>
</evidence>
<feature type="domain" description="Methyltransferase type 11" evidence="3">
    <location>
        <begin position="287"/>
        <end position="382"/>
    </location>
</feature>
<proteinExistence type="predicted"/>
<keyword evidence="2" id="KW-0472">Membrane</keyword>
<feature type="region of interest" description="Disordered" evidence="1">
    <location>
        <begin position="1"/>
        <end position="28"/>
    </location>
</feature>
<keyword evidence="2" id="KW-0812">Transmembrane</keyword>
<dbReference type="Pfam" id="PF08241">
    <property type="entry name" value="Methyltransf_11"/>
    <property type="match status" value="1"/>
</dbReference>
<protein>
    <recommendedName>
        <fullName evidence="3">Methyltransferase type 11 domain-containing protein</fullName>
    </recommendedName>
</protein>
<dbReference type="SUPFAM" id="SSF53335">
    <property type="entry name" value="S-adenosyl-L-methionine-dependent methyltransferases"/>
    <property type="match status" value="1"/>
</dbReference>
<dbReference type="Gene3D" id="3.40.50.150">
    <property type="entry name" value="Vaccinia Virus protein VP39"/>
    <property type="match status" value="1"/>
</dbReference>
<gene>
    <name evidence="4" type="ORF">C2845_PM07G30920</name>
</gene>
<feature type="compositionally biased region" description="Low complexity" evidence="1">
    <location>
        <begin position="527"/>
        <end position="548"/>
    </location>
</feature>